<accession>A0A182JDU1</accession>
<dbReference type="VEuPathDB" id="VectorBase:AATE016204"/>
<sequence length="246" mass="27429">MHHFLVLVVGTFLSLAGSLRGVTRSGQCESVPSVKVPAHGFLLSGPIYQLVPDRLPSSPFVVFANHTQYGSCLKVHLTWMPRYSNITLVCACAGSHRQPALQPAIQPGLDPEATTRWSNIQLVFAQPDRFAIVYGCYDHGNGFVSEGAIALGRTLRTFDVYQNPQQAMIFSPFFPFHRRLHETMVQFAMNHSTELVCNFWREFYLHRGPTGSDIAFVIVATIIVVTLTVSVCRLFRPPRLHGLCGQ</sequence>
<organism evidence="1">
    <name type="scientific">Anopheles atroparvus</name>
    <name type="common">European mosquito</name>
    <dbReference type="NCBI Taxonomy" id="41427"/>
    <lineage>
        <taxon>Eukaryota</taxon>
        <taxon>Metazoa</taxon>
        <taxon>Ecdysozoa</taxon>
        <taxon>Arthropoda</taxon>
        <taxon>Hexapoda</taxon>
        <taxon>Insecta</taxon>
        <taxon>Pterygota</taxon>
        <taxon>Neoptera</taxon>
        <taxon>Endopterygota</taxon>
        <taxon>Diptera</taxon>
        <taxon>Nematocera</taxon>
        <taxon>Culicoidea</taxon>
        <taxon>Culicidae</taxon>
        <taxon>Anophelinae</taxon>
        <taxon>Anopheles</taxon>
    </lineage>
</organism>
<protein>
    <submittedName>
        <fullName evidence="1">Uncharacterized protein</fullName>
    </submittedName>
</protein>
<dbReference type="AlphaFoldDB" id="A0A182JDU1"/>
<reference evidence="1" key="1">
    <citation type="submission" date="2022-08" db="UniProtKB">
        <authorList>
            <consortium name="EnsemblMetazoa"/>
        </authorList>
    </citation>
    <scope>IDENTIFICATION</scope>
    <source>
        <strain evidence="1">EBRO</strain>
    </source>
</reference>
<name>A0A182JDU1_ANOAO</name>
<proteinExistence type="predicted"/>
<evidence type="ECO:0000313" key="1">
    <source>
        <dbReference type="EnsemblMetazoa" id="AATE016204-PA.1"/>
    </source>
</evidence>
<dbReference type="EnsemblMetazoa" id="AATE016204-RA">
    <property type="protein sequence ID" value="AATE016204-PA.1"/>
    <property type="gene ID" value="AATE016204"/>
</dbReference>